<proteinExistence type="predicted"/>
<name>W2R838_PHYN3</name>
<protein>
    <recommendedName>
        <fullName evidence="3">RxLR effector protein</fullName>
    </recommendedName>
</protein>
<gene>
    <name evidence="1" type="ORF">PPTG_01719</name>
</gene>
<dbReference type="AlphaFoldDB" id="W2R838"/>
<evidence type="ECO:0008006" key="3">
    <source>
        <dbReference type="Google" id="ProtNLM"/>
    </source>
</evidence>
<dbReference type="OrthoDB" id="89661at2759"/>
<dbReference type="GeneID" id="20171998"/>
<evidence type="ECO:0000313" key="1">
    <source>
        <dbReference type="EMBL" id="ETN21573.1"/>
    </source>
</evidence>
<reference evidence="2" key="1">
    <citation type="submission" date="2011-12" db="EMBL/GenBank/DDBJ databases">
        <authorList>
            <consortium name="The Broad Institute Genome Sequencing Platform"/>
            <person name="Russ C."/>
            <person name="Tyler B."/>
            <person name="Panabieres F."/>
            <person name="Shan W."/>
            <person name="Tripathy S."/>
            <person name="Grunwald N."/>
            <person name="Machado M."/>
            <person name="Young S.K."/>
            <person name="Zeng Q."/>
            <person name="Gargeya S."/>
            <person name="Fitzgerald M."/>
            <person name="Haas B."/>
            <person name="Abouelleil A."/>
            <person name="Alvarado L."/>
            <person name="Arachchi H.M."/>
            <person name="Berlin A."/>
            <person name="Chapman S.B."/>
            <person name="Gearin G."/>
            <person name="Goldberg J."/>
            <person name="Griggs A."/>
            <person name="Gujja S."/>
            <person name="Hansen M."/>
            <person name="Heiman D."/>
            <person name="Howarth C."/>
            <person name="Larimer J."/>
            <person name="Lui A."/>
            <person name="MacDonald P.J.P."/>
            <person name="McCowen C."/>
            <person name="Montmayeur A."/>
            <person name="Murphy C."/>
            <person name="Neiman D."/>
            <person name="Pearson M."/>
            <person name="Priest M."/>
            <person name="Roberts A."/>
            <person name="Saif S."/>
            <person name="Shea T."/>
            <person name="Sisk P."/>
            <person name="Stolte C."/>
            <person name="Sykes S."/>
            <person name="Wortman J."/>
            <person name="Nusbaum C."/>
            <person name="Birren B."/>
        </authorList>
    </citation>
    <scope>NUCLEOTIDE SEQUENCE [LARGE SCALE GENOMIC DNA]</scope>
    <source>
        <strain evidence="2">INRA-310</strain>
    </source>
</reference>
<dbReference type="EMBL" id="KI669563">
    <property type="protein sequence ID" value="ETN21573.1"/>
    <property type="molecule type" value="Genomic_DNA"/>
</dbReference>
<dbReference type="OMA" id="DEHMINM"/>
<dbReference type="RefSeq" id="XP_008893353.1">
    <property type="nucleotide sequence ID" value="XM_008895105.1"/>
</dbReference>
<dbReference type="Proteomes" id="UP000018817">
    <property type="component" value="Unassembled WGS sequence"/>
</dbReference>
<evidence type="ECO:0000313" key="2">
    <source>
        <dbReference type="Proteomes" id="UP000018817"/>
    </source>
</evidence>
<reference evidence="1 2" key="2">
    <citation type="submission" date="2013-11" db="EMBL/GenBank/DDBJ databases">
        <title>The Genome Sequence of Phytophthora parasitica INRA-310.</title>
        <authorList>
            <consortium name="The Broad Institute Genomics Platform"/>
            <person name="Russ C."/>
            <person name="Tyler B."/>
            <person name="Panabieres F."/>
            <person name="Shan W."/>
            <person name="Tripathy S."/>
            <person name="Grunwald N."/>
            <person name="Machado M."/>
            <person name="Johnson C.S."/>
            <person name="Arredondo F."/>
            <person name="Hong C."/>
            <person name="Coffey M."/>
            <person name="Young S.K."/>
            <person name="Zeng Q."/>
            <person name="Gargeya S."/>
            <person name="Fitzgerald M."/>
            <person name="Abouelleil A."/>
            <person name="Alvarado L."/>
            <person name="Chapman S.B."/>
            <person name="Gainer-Dewar J."/>
            <person name="Goldberg J."/>
            <person name="Griggs A."/>
            <person name="Gujja S."/>
            <person name="Hansen M."/>
            <person name="Howarth C."/>
            <person name="Imamovic A."/>
            <person name="Ireland A."/>
            <person name="Larimer J."/>
            <person name="McCowan C."/>
            <person name="Murphy C."/>
            <person name="Pearson M."/>
            <person name="Poon T.W."/>
            <person name="Priest M."/>
            <person name="Roberts A."/>
            <person name="Saif S."/>
            <person name="Shea T."/>
            <person name="Sykes S."/>
            <person name="Wortman J."/>
            <person name="Nusbaum C."/>
            <person name="Birren B."/>
        </authorList>
    </citation>
    <scope>NUCLEOTIDE SEQUENCE [LARGE SCALE GENOMIC DNA]</scope>
    <source>
        <strain evidence="1 2">INRA-310</strain>
    </source>
</reference>
<dbReference type="VEuPathDB" id="FungiDB:PPTG_01719"/>
<accession>W2R838</accession>
<sequence>MFFKANIDKHCGDSTYKWWNLVGLNKLVPAKKDLTYEEITAVLKNIQSTEEFRVYKHFAADFDEHMINMFGSSYNRPEVFFDKNATPLEKMARAQIWAKTNREDHHVKEFLGLLRPRGQELSKNELAKDPFYQHYLKVMKQKAGG</sequence>
<organism evidence="1 2">
    <name type="scientific">Phytophthora nicotianae (strain INRA-310)</name>
    <name type="common">Phytophthora parasitica</name>
    <dbReference type="NCBI Taxonomy" id="761204"/>
    <lineage>
        <taxon>Eukaryota</taxon>
        <taxon>Sar</taxon>
        <taxon>Stramenopiles</taxon>
        <taxon>Oomycota</taxon>
        <taxon>Peronosporomycetes</taxon>
        <taxon>Peronosporales</taxon>
        <taxon>Peronosporaceae</taxon>
        <taxon>Phytophthora</taxon>
    </lineage>
</organism>